<evidence type="ECO:0000256" key="11">
    <source>
        <dbReference type="SAM" id="MobiDB-lite"/>
    </source>
</evidence>
<feature type="compositionally biased region" description="Basic residues" evidence="11">
    <location>
        <begin position="1"/>
        <end position="19"/>
    </location>
</feature>
<feature type="site" description="Transition state stabilizer" evidence="9">
    <location>
        <position position="263"/>
    </location>
</feature>
<evidence type="ECO:0000256" key="10">
    <source>
        <dbReference type="RuleBase" id="RU362131"/>
    </source>
</evidence>
<dbReference type="InterPro" id="IPR004808">
    <property type="entry name" value="AP_endonuc_1"/>
</dbReference>
<protein>
    <recommendedName>
        <fullName evidence="10">DNA-(apurinic or apyrimidinic site) endonuclease</fullName>
        <ecNumber evidence="10">3.1.-.-</ecNumber>
    </recommendedName>
</protein>
<keyword evidence="6 8" id="KW-0460">Magnesium</keyword>
<gene>
    <name evidence="13" type="ORF">NQ318_006756</name>
</gene>
<dbReference type="InterPro" id="IPR020847">
    <property type="entry name" value="AP_endonuclease_F1_BS"/>
</dbReference>
<dbReference type="PANTHER" id="PTHR22748">
    <property type="entry name" value="AP ENDONUCLEASE"/>
    <property type="match status" value="1"/>
</dbReference>
<dbReference type="AlphaFoldDB" id="A0AAV8Y7N7"/>
<evidence type="ECO:0000256" key="8">
    <source>
        <dbReference type="PIRSR" id="PIRSR604808-2"/>
    </source>
</evidence>
<dbReference type="SUPFAM" id="SSF56219">
    <property type="entry name" value="DNase I-like"/>
    <property type="match status" value="1"/>
</dbReference>
<dbReference type="InterPro" id="IPR005135">
    <property type="entry name" value="Endo/exonuclease/phosphatase"/>
</dbReference>
<feature type="binding site" evidence="8">
    <location>
        <position position="359"/>
    </location>
    <ligand>
        <name>Mg(2+)</name>
        <dbReference type="ChEBI" id="CHEBI:18420"/>
        <label>1</label>
    </ligand>
</feature>
<dbReference type="Gene3D" id="3.60.10.10">
    <property type="entry name" value="Endonuclease/exonuclease/phosphatase"/>
    <property type="match status" value="1"/>
</dbReference>
<dbReference type="GO" id="GO:0003677">
    <property type="term" value="F:DNA binding"/>
    <property type="evidence" value="ECO:0007669"/>
    <property type="project" value="InterPro"/>
</dbReference>
<dbReference type="PROSITE" id="PS00726">
    <property type="entry name" value="AP_NUCLEASE_F1_1"/>
    <property type="match status" value="1"/>
</dbReference>
<evidence type="ECO:0000256" key="4">
    <source>
        <dbReference type="ARBA" id="ARBA00022723"/>
    </source>
</evidence>
<dbReference type="GO" id="GO:0005634">
    <property type="term" value="C:nucleus"/>
    <property type="evidence" value="ECO:0007669"/>
    <property type="project" value="TreeGrafter"/>
</dbReference>
<comment type="cofactor">
    <cofactor evidence="2">
        <name>Mn(2+)</name>
        <dbReference type="ChEBI" id="CHEBI:29035"/>
    </cofactor>
</comment>
<keyword evidence="8" id="KW-0464">Manganese</keyword>
<feature type="active site" description="Proton acceptor" evidence="7">
    <location>
        <position position="359"/>
    </location>
</feature>
<dbReference type="NCBIfam" id="TIGR00633">
    <property type="entry name" value="xth"/>
    <property type="match status" value="1"/>
</dbReference>
<evidence type="ECO:0000256" key="7">
    <source>
        <dbReference type="PIRSR" id="PIRSR604808-1"/>
    </source>
</evidence>
<organism evidence="13 14">
    <name type="scientific">Aromia moschata</name>
    <dbReference type="NCBI Taxonomy" id="1265417"/>
    <lineage>
        <taxon>Eukaryota</taxon>
        <taxon>Metazoa</taxon>
        <taxon>Ecdysozoa</taxon>
        <taxon>Arthropoda</taxon>
        <taxon>Hexapoda</taxon>
        <taxon>Insecta</taxon>
        <taxon>Pterygota</taxon>
        <taxon>Neoptera</taxon>
        <taxon>Endopterygota</taxon>
        <taxon>Coleoptera</taxon>
        <taxon>Polyphaga</taxon>
        <taxon>Cucujiformia</taxon>
        <taxon>Chrysomeloidea</taxon>
        <taxon>Cerambycidae</taxon>
        <taxon>Cerambycinae</taxon>
        <taxon>Callichromatini</taxon>
        <taxon>Aromia</taxon>
    </lineage>
</organism>
<dbReference type="FunFam" id="3.60.10.10:FF:000026">
    <property type="entry name" value="Exodeoxyribonuclease III"/>
    <property type="match status" value="1"/>
</dbReference>
<dbReference type="CDD" id="cd09087">
    <property type="entry name" value="Ape1-like_AP-endo"/>
    <property type="match status" value="1"/>
</dbReference>
<comment type="catalytic activity">
    <reaction evidence="1">
        <text>Exonucleolytic cleavage in the 3'- to 5'-direction to yield nucleoside 5'-phosphates.</text>
        <dbReference type="EC" id="3.1.11.2"/>
    </reaction>
</comment>
<dbReference type="InterPro" id="IPR036691">
    <property type="entry name" value="Endo/exonu/phosph_ase_sf"/>
</dbReference>
<feature type="binding site" evidence="8">
    <location>
        <position position="149"/>
    </location>
    <ligand>
        <name>Mg(2+)</name>
        <dbReference type="ChEBI" id="CHEBI:18420"/>
        <label>1</label>
    </ligand>
</feature>
<dbReference type="PANTHER" id="PTHR22748:SF6">
    <property type="entry name" value="DNA-(APURINIC OR APYRIMIDINIC SITE) ENDONUCLEASE"/>
    <property type="match status" value="1"/>
</dbReference>
<keyword evidence="10" id="KW-0227">DNA damage</keyword>
<keyword evidence="4 8" id="KW-0479">Metal-binding</keyword>
<evidence type="ECO:0000256" key="6">
    <source>
        <dbReference type="ARBA" id="ARBA00022842"/>
    </source>
</evidence>
<feature type="region of interest" description="Disordered" evidence="11">
    <location>
        <begin position="1"/>
        <end position="91"/>
    </location>
</feature>
<dbReference type="GO" id="GO:0006284">
    <property type="term" value="P:base-excision repair"/>
    <property type="evidence" value="ECO:0007669"/>
    <property type="project" value="TreeGrafter"/>
</dbReference>
<dbReference type="PROSITE" id="PS00728">
    <property type="entry name" value="AP_NUCLEASE_F1_3"/>
    <property type="match status" value="1"/>
</dbReference>
<dbReference type="Proteomes" id="UP001162162">
    <property type="component" value="Unassembled WGS sequence"/>
</dbReference>
<reference evidence="13" key="1">
    <citation type="journal article" date="2023" name="Insect Mol. Biol.">
        <title>Genome sequencing provides insights into the evolution of gene families encoding plant cell wall-degrading enzymes in longhorned beetles.</title>
        <authorList>
            <person name="Shin N.R."/>
            <person name="Okamura Y."/>
            <person name="Kirsch R."/>
            <person name="Pauchet Y."/>
        </authorList>
    </citation>
    <scope>NUCLEOTIDE SEQUENCE</scope>
    <source>
        <strain evidence="13">AMC_N1</strain>
    </source>
</reference>
<keyword evidence="10" id="KW-0234">DNA repair</keyword>
<sequence length="368" mass="42390">MPPKRKAAAAKLLKRKTKKSQKEQEEPDTTEKPKKPTKKTVIPKEISDQEPKARGRQKVNKEEISDEEPKSKGRKKVNKDEKEEKVGRSNSTVTQWNKINFSCTKKNSKGEKSNLKISCWNVGGIKSWVKKGCQEYLKYEDPDIFCLQETKCSEEKLPEEIKDLNGYHQYWCASKREGYAGVGLLTKIEPLNVSYGINTPDQDEDGRCITAEFDDYYIVCAYVPNAGRKLVTLPKRLEWNTAFKDYIKSLDDKKPVIICGDMNVAHNEIDLARPANNTKNAGFTKEEREGMTDFLEDGYIDTFRKLYPDKTDVYTFWTYMANARSKNIGWRLDYFVISERLMDNVCDNIVRTEVLGSDHCPLTLFINI</sequence>
<dbReference type="GO" id="GO:0003906">
    <property type="term" value="F:DNA-(apurinic or apyrimidinic site) endonuclease activity"/>
    <property type="evidence" value="ECO:0007669"/>
    <property type="project" value="TreeGrafter"/>
</dbReference>
<feature type="binding site" evidence="8">
    <location>
        <position position="263"/>
    </location>
    <ligand>
        <name>Mg(2+)</name>
        <dbReference type="ChEBI" id="CHEBI:18420"/>
        <label>1</label>
    </ligand>
</feature>
<evidence type="ECO:0000313" key="13">
    <source>
        <dbReference type="EMBL" id="KAJ8946846.1"/>
    </source>
</evidence>
<name>A0AAV8Y7N7_9CUCU</name>
<feature type="compositionally biased region" description="Basic and acidic residues" evidence="11">
    <location>
        <begin position="45"/>
        <end position="71"/>
    </location>
</feature>
<dbReference type="NCBIfam" id="TIGR00195">
    <property type="entry name" value="exoDNase_III"/>
    <property type="match status" value="1"/>
</dbReference>
<evidence type="ECO:0000313" key="14">
    <source>
        <dbReference type="Proteomes" id="UP001162162"/>
    </source>
</evidence>
<feature type="active site" evidence="7">
    <location>
        <position position="222"/>
    </location>
</feature>
<dbReference type="Pfam" id="PF03372">
    <property type="entry name" value="Exo_endo_phos"/>
    <property type="match status" value="1"/>
</dbReference>
<dbReference type="GO" id="GO:0046872">
    <property type="term" value="F:metal ion binding"/>
    <property type="evidence" value="ECO:0007669"/>
    <property type="project" value="UniProtKB-KW"/>
</dbReference>
<feature type="compositionally biased region" description="Basic and acidic residues" evidence="11">
    <location>
        <begin position="20"/>
        <end position="34"/>
    </location>
</feature>
<feature type="binding site" evidence="8">
    <location>
        <position position="358"/>
    </location>
    <ligand>
        <name>Mg(2+)</name>
        <dbReference type="ChEBI" id="CHEBI:18420"/>
        <label>1</label>
    </ligand>
</feature>
<comment type="similarity">
    <text evidence="3 10">Belongs to the DNA repair enzymes AP/ExoA family.</text>
</comment>
<dbReference type="EC" id="3.1.-.-" evidence="10"/>
<comment type="caution">
    <text evidence="13">The sequence shown here is derived from an EMBL/GenBank/DDBJ whole genome shotgun (WGS) entry which is preliminary data.</text>
</comment>
<dbReference type="InterPro" id="IPR020848">
    <property type="entry name" value="AP_endonuclease_F1_CS"/>
</dbReference>
<accession>A0AAV8Y7N7</accession>
<comment type="cofactor">
    <cofactor evidence="8 10">
        <name>Mg(2+)</name>
        <dbReference type="ChEBI" id="CHEBI:18420"/>
    </cofactor>
    <cofactor evidence="8 10">
        <name>Mn(2+)</name>
        <dbReference type="ChEBI" id="CHEBI:29035"/>
    </cofactor>
    <text evidence="8 10">Probably binds two magnesium or manganese ions per subunit.</text>
</comment>
<dbReference type="PROSITE" id="PS51435">
    <property type="entry name" value="AP_NUCLEASE_F1_4"/>
    <property type="match status" value="1"/>
</dbReference>
<evidence type="ECO:0000256" key="1">
    <source>
        <dbReference type="ARBA" id="ARBA00000493"/>
    </source>
</evidence>
<evidence type="ECO:0000256" key="3">
    <source>
        <dbReference type="ARBA" id="ARBA00007092"/>
    </source>
</evidence>
<evidence type="ECO:0000259" key="12">
    <source>
        <dbReference type="Pfam" id="PF03372"/>
    </source>
</evidence>
<evidence type="ECO:0000256" key="2">
    <source>
        <dbReference type="ARBA" id="ARBA00001936"/>
    </source>
</evidence>
<dbReference type="GO" id="GO:0008311">
    <property type="term" value="F:double-stranded DNA 3'-5' DNA exonuclease activity"/>
    <property type="evidence" value="ECO:0007669"/>
    <property type="project" value="UniProtKB-EC"/>
</dbReference>
<feature type="binding site" evidence="8">
    <location>
        <position position="121"/>
    </location>
    <ligand>
        <name>Mg(2+)</name>
        <dbReference type="ChEBI" id="CHEBI:18420"/>
        <label>1</label>
    </ligand>
</feature>
<keyword evidence="5" id="KW-0378">Hydrolase</keyword>
<dbReference type="PROSITE" id="PS00727">
    <property type="entry name" value="AP_NUCLEASE_F1_2"/>
    <property type="match status" value="1"/>
</dbReference>
<dbReference type="GO" id="GO:0008081">
    <property type="term" value="F:phosphoric diester hydrolase activity"/>
    <property type="evidence" value="ECO:0007669"/>
    <property type="project" value="TreeGrafter"/>
</dbReference>
<evidence type="ECO:0000256" key="9">
    <source>
        <dbReference type="PIRSR" id="PIRSR604808-3"/>
    </source>
</evidence>
<feature type="binding site" evidence="8">
    <location>
        <position position="261"/>
    </location>
    <ligand>
        <name>Mg(2+)</name>
        <dbReference type="ChEBI" id="CHEBI:18420"/>
        <label>1</label>
    </ligand>
</feature>
<dbReference type="EMBL" id="JAPWTK010000174">
    <property type="protein sequence ID" value="KAJ8946846.1"/>
    <property type="molecule type" value="Genomic_DNA"/>
</dbReference>
<evidence type="ECO:0000256" key="5">
    <source>
        <dbReference type="ARBA" id="ARBA00022801"/>
    </source>
</evidence>
<keyword evidence="14" id="KW-1185">Reference proteome</keyword>
<feature type="domain" description="Endonuclease/exonuclease/phosphatase" evidence="12">
    <location>
        <begin position="120"/>
        <end position="359"/>
    </location>
</feature>
<feature type="site" description="Interaction with DNA substrate" evidence="9">
    <location>
        <position position="359"/>
    </location>
</feature>
<feature type="active site" description="Proton donor/acceptor" evidence="7">
    <location>
        <position position="261"/>
    </location>
</feature>
<feature type="site" description="Important for catalytic activity" evidence="9">
    <location>
        <position position="333"/>
    </location>
</feature>
<proteinExistence type="inferred from homology"/>
<feature type="compositionally biased region" description="Basic and acidic residues" evidence="11">
    <location>
        <begin position="78"/>
        <end position="87"/>
    </location>
</feature>